<evidence type="ECO:0000313" key="2">
    <source>
        <dbReference type="WBParaSite" id="RSKR_0000855050.1"/>
    </source>
</evidence>
<proteinExistence type="predicted"/>
<organism evidence="1 2">
    <name type="scientific">Rhabditophanes sp. KR3021</name>
    <dbReference type="NCBI Taxonomy" id="114890"/>
    <lineage>
        <taxon>Eukaryota</taxon>
        <taxon>Metazoa</taxon>
        <taxon>Ecdysozoa</taxon>
        <taxon>Nematoda</taxon>
        <taxon>Chromadorea</taxon>
        <taxon>Rhabditida</taxon>
        <taxon>Tylenchina</taxon>
        <taxon>Panagrolaimomorpha</taxon>
        <taxon>Strongyloidoidea</taxon>
        <taxon>Alloionematidae</taxon>
        <taxon>Rhabditophanes</taxon>
    </lineage>
</organism>
<reference evidence="2" key="1">
    <citation type="submission" date="2016-11" db="UniProtKB">
        <authorList>
            <consortium name="WormBaseParasite"/>
        </authorList>
    </citation>
    <scope>IDENTIFICATION</scope>
    <source>
        <strain evidence="2">KR3021</strain>
    </source>
</reference>
<protein>
    <submittedName>
        <fullName evidence="2">Uncharacterized protein</fullName>
    </submittedName>
</protein>
<sequence length="268" mass="30094">MLQSVSAHLMTEHLRQSQTQSTPSYFFIENGRKISSNNSAFRIMDPSSSAVNAVAYIKSNEMSAFQNDFRRGSRKISTAYSGRKVSMYHFLLLNWNIWEKCGAYDDSAYNLHTVSGTVSRKITGQYSHRELMNRISRDDHARALLQPNPFILPVESSCSNPLLLSKTTYGPNTVRRSNPDLNSSLSVLTQTTSRLHSSFRLSRPVLEGDQMIYTQSFRGEQYSPAVALFKTVGLIRTTVGINHNQNAPTTPSSNKNNKFLTSVINPSK</sequence>
<dbReference type="WBParaSite" id="RSKR_0000855050.1">
    <property type="protein sequence ID" value="RSKR_0000855050.1"/>
    <property type="gene ID" value="RSKR_0000855050"/>
</dbReference>
<evidence type="ECO:0000313" key="1">
    <source>
        <dbReference type="Proteomes" id="UP000095286"/>
    </source>
</evidence>
<accession>A0AC35U9J7</accession>
<name>A0AC35U9J7_9BILA</name>
<dbReference type="Proteomes" id="UP000095286">
    <property type="component" value="Unplaced"/>
</dbReference>